<dbReference type="Gene3D" id="3.60.10.10">
    <property type="entry name" value="Endonuclease/exonuclease/phosphatase"/>
    <property type="match status" value="1"/>
</dbReference>
<dbReference type="EMBL" id="GGMS01012785">
    <property type="protein sequence ID" value="MBY81988.1"/>
    <property type="molecule type" value="Transcribed_RNA"/>
</dbReference>
<name>A0A2S2QW71_9HEMI</name>
<evidence type="ECO:0008006" key="2">
    <source>
        <dbReference type="Google" id="ProtNLM"/>
    </source>
</evidence>
<dbReference type="OrthoDB" id="6623528at2759"/>
<proteinExistence type="predicted"/>
<reference evidence="1" key="1">
    <citation type="submission" date="2018-04" db="EMBL/GenBank/DDBJ databases">
        <title>Transcriptome assembly of Sipha flava.</title>
        <authorList>
            <person name="Scully E.D."/>
            <person name="Geib S.M."/>
            <person name="Palmer N.A."/>
            <person name="Koch K."/>
            <person name="Bradshaw J."/>
            <person name="Heng-Moss T."/>
            <person name="Sarath G."/>
        </authorList>
    </citation>
    <scope>NUCLEOTIDE SEQUENCE</scope>
</reference>
<dbReference type="SUPFAM" id="SSF56219">
    <property type="entry name" value="DNase I-like"/>
    <property type="match status" value="1"/>
</dbReference>
<organism evidence="1">
    <name type="scientific">Sipha flava</name>
    <name type="common">yellow sugarcane aphid</name>
    <dbReference type="NCBI Taxonomy" id="143950"/>
    <lineage>
        <taxon>Eukaryota</taxon>
        <taxon>Metazoa</taxon>
        <taxon>Ecdysozoa</taxon>
        <taxon>Arthropoda</taxon>
        <taxon>Hexapoda</taxon>
        <taxon>Insecta</taxon>
        <taxon>Pterygota</taxon>
        <taxon>Neoptera</taxon>
        <taxon>Paraneoptera</taxon>
        <taxon>Hemiptera</taxon>
        <taxon>Sternorrhyncha</taxon>
        <taxon>Aphidomorpha</taxon>
        <taxon>Aphidoidea</taxon>
        <taxon>Aphididae</taxon>
        <taxon>Sipha</taxon>
    </lineage>
</organism>
<accession>A0A2S2QW71</accession>
<gene>
    <name evidence="1" type="ORF">g.162989</name>
</gene>
<protein>
    <recommendedName>
        <fullName evidence="2">Craniofacial development protein 2</fullName>
    </recommendedName>
</protein>
<dbReference type="AlphaFoldDB" id="A0A2S2QW71"/>
<sequence>MVIHIVKVKFFDIVFLILHAPTEEKSQEKKEEFYKKLENILSRINNSKIRIMLGNMNAKIGKIQFFNFTIGMHSLHETTNNNGMKLTDLATCKGFKIISTIFPHNDINKSTWKSPN</sequence>
<dbReference type="InterPro" id="IPR036691">
    <property type="entry name" value="Endo/exonu/phosph_ase_sf"/>
</dbReference>
<evidence type="ECO:0000313" key="1">
    <source>
        <dbReference type="EMBL" id="MBY81988.1"/>
    </source>
</evidence>